<dbReference type="KEGG" id="palo:E6C60_2971"/>
<dbReference type="Gene3D" id="3.60.110.10">
    <property type="entry name" value="Carbon-nitrogen hydrolase"/>
    <property type="match status" value="1"/>
</dbReference>
<gene>
    <name evidence="1" type="ORF">E6C60_2971</name>
</gene>
<dbReference type="Proteomes" id="UP000300879">
    <property type="component" value="Chromosome"/>
</dbReference>
<evidence type="ECO:0000313" key="2">
    <source>
        <dbReference type="Proteomes" id="UP000300879"/>
    </source>
</evidence>
<protein>
    <submittedName>
        <fullName evidence="1">Uncharacterized protein</fullName>
    </submittedName>
</protein>
<dbReference type="EMBL" id="CP040396">
    <property type="protein sequence ID" value="QCT03682.1"/>
    <property type="molecule type" value="Genomic_DNA"/>
</dbReference>
<keyword evidence="2" id="KW-1185">Reference proteome</keyword>
<sequence>MKVTLDQFKKCLFHRNLEVMNFEDLSCRIRGLHKDEEICKSDTQETFDSLLELYAHFYSIMEANLHILGTALNFQEDLRKRRVECESSVERKWIRHLTEYAYISVEDFHPESLSLIQGDFQDASTREQLLLLLYVWVRRLDLFLGYMDYRSTATQGLFPYEVSRGRLIKKYRNTLGLHVQEQTHKSLTDPNYLDLRNDISSVFLIPRTSDSYKVKPVSVSDAQHIQMVNLTKDWDHVRFGFFPGLLESFDEYDWHSEDRGHGETLFHFKEVQRESYRESVLQAVQALAERMPHFIMLPELTTPFGLQDQIGQLFSSGKADGLVMPGSFHVSGEELGDGHEPGRVYNYSQVWSKNGRKLVGVYKMNRFEFTAKEPCCESLKPYLKSKGVEQIDYTHRTLQLIETPMGLVAVLICVDAIVDQVEQILKDYHVALVFVMAMTGNPGGSHFEEKMKRLGKCNQAVTVVCNNPLGLQLTGKSHTVVVYFPLPNKVYTDERRDFIIDVGEMYRNG</sequence>
<dbReference type="InterPro" id="IPR036526">
    <property type="entry name" value="C-N_Hydrolase_sf"/>
</dbReference>
<proteinExistence type="predicted"/>
<name>A0A4P8XLN7_9BACL</name>
<evidence type="ECO:0000313" key="1">
    <source>
        <dbReference type="EMBL" id="QCT03682.1"/>
    </source>
</evidence>
<dbReference type="SUPFAM" id="SSF56317">
    <property type="entry name" value="Carbon-nitrogen hydrolase"/>
    <property type="match status" value="1"/>
</dbReference>
<accession>A0A4P8XLN7</accession>
<reference evidence="1 2" key="1">
    <citation type="submission" date="2019-05" db="EMBL/GenBank/DDBJ databases">
        <authorList>
            <person name="Chen C."/>
        </authorList>
    </citation>
    <scope>NUCLEOTIDE SEQUENCE [LARGE SCALE GENOMIC DNA]</scope>
    <source>
        <strain evidence="1 2">HB172198</strain>
    </source>
</reference>
<organism evidence="1 2">
    <name type="scientific">Paenibacillus algicola</name>
    <dbReference type="NCBI Taxonomy" id="2565926"/>
    <lineage>
        <taxon>Bacteria</taxon>
        <taxon>Bacillati</taxon>
        <taxon>Bacillota</taxon>
        <taxon>Bacilli</taxon>
        <taxon>Bacillales</taxon>
        <taxon>Paenibacillaceae</taxon>
        <taxon>Paenibacillus</taxon>
    </lineage>
</organism>
<dbReference type="AlphaFoldDB" id="A0A4P8XLN7"/>